<dbReference type="Proteomes" id="UP000008141">
    <property type="component" value="Unassembled WGS sequence"/>
</dbReference>
<dbReference type="InterPro" id="IPR032675">
    <property type="entry name" value="LRR_dom_sf"/>
</dbReference>
<keyword evidence="5" id="KW-1185">Reference proteome</keyword>
<dbReference type="KEGG" id="cvr:CHLNCDRAFT_141839"/>
<dbReference type="PANTHER" id="PTHR48051:SF1">
    <property type="entry name" value="RAS SUPPRESSOR PROTEIN 1"/>
    <property type="match status" value="1"/>
</dbReference>
<gene>
    <name evidence="4" type="ORF">CHLNCDRAFT_141839</name>
</gene>
<proteinExistence type="predicted"/>
<organism evidence="5">
    <name type="scientific">Chlorella variabilis</name>
    <name type="common">Green alga</name>
    <dbReference type="NCBI Taxonomy" id="554065"/>
    <lineage>
        <taxon>Eukaryota</taxon>
        <taxon>Viridiplantae</taxon>
        <taxon>Chlorophyta</taxon>
        <taxon>core chlorophytes</taxon>
        <taxon>Trebouxiophyceae</taxon>
        <taxon>Chlorellales</taxon>
        <taxon>Chlorellaceae</taxon>
        <taxon>Chlorella clade</taxon>
        <taxon>Chlorella</taxon>
    </lineage>
</organism>
<reference evidence="4 5" key="1">
    <citation type="journal article" date="2010" name="Plant Cell">
        <title>The Chlorella variabilis NC64A genome reveals adaptation to photosymbiosis, coevolution with viruses, and cryptic sex.</title>
        <authorList>
            <person name="Blanc G."/>
            <person name="Duncan G."/>
            <person name="Agarkova I."/>
            <person name="Borodovsky M."/>
            <person name="Gurnon J."/>
            <person name="Kuo A."/>
            <person name="Lindquist E."/>
            <person name="Lucas S."/>
            <person name="Pangilinan J."/>
            <person name="Polle J."/>
            <person name="Salamov A."/>
            <person name="Terry A."/>
            <person name="Yamada T."/>
            <person name="Dunigan D.D."/>
            <person name="Grigoriev I.V."/>
            <person name="Claverie J.M."/>
            <person name="Van Etten J.L."/>
        </authorList>
    </citation>
    <scope>NUCLEOTIDE SEQUENCE [LARGE SCALE GENOMIC DNA]</scope>
    <source>
        <strain evidence="4 5">NC64A</strain>
    </source>
</reference>
<dbReference type="EMBL" id="GL433873">
    <property type="protein sequence ID" value="EFN50796.1"/>
    <property type="molecule type" value="Genomic_DNA"/>
</dbReference>
<name>E1ZTP6_CHLVA</name>
<dbReference type="InParanoid" id="E1ZTP6"/>
<accession>E1ZTP6</accession>
<sequence length="330" mass="35480">MASLPETVLGTASPAQDAILAHLSRQDKLSLAASCTALYGSSLAWFQEVDVEVTPTVTDVAAVAAWLHKYGAFARVTLKMPLDNPAIQQYISQEQVCACLSALPASLVASLAGGDITGHALPSRLPTSALARLTRLTSLELPLHFKFVASGDAANLWQLTALQRLRLESSLCTGAWRGLAALSQLQHLEINCGAVPPFKDLPAGLSTLTALTHLDLSTLKLPPQEHAILPQHLQRLSLLQHLSLYRVATSDDVMLQHLELSFCDLAAVPEQLSALTALTRLNLSDNDTMVGGWQHLRPLTRLRELDLLGVPLPDGVPPEVAALPALERCY</sequence>
<evidence type="ECO:0000256" key="2">
    <source>
        <dbReference type="ARBA" id="ARBA00022614"/>
    </source>
</evidence>
<dbReference type="OrthoDB" id="660555at2759"/>
<dbReference type="PANTHER" id="PTHR48051">
    <property type="match status" value="1"/>
</dbReference>
<comment type="subcellular location">
    <subcellularLocation>
        <location evidence="1">Cytoplasm</location>
        <location evidence="1">Cytoskeleton</location>
        <location evidence="1">Cilium axoneme</location>
    </subcellularLocation>
</comment>
<evidence type="ECO:0000313" key="4">
    <source>
        <dbReference type="EMBL" id="EFN50796.1"/>
    </source>
</evidence>
<evidence type="ECO:0000256" key="1">
    <source>
        <dbReference type="ARBA" id="ARBA00004430"/>
    </source>
</evidence>
<dbReference type="GO" id="GO:0005930">
    <property type="term" value="C:axoneme"/>
    <property type="evidence" value="ECO:0007669"/>
    <property type="project" value="UniProtKB-SubCell"/>
</dbReference>
<protein>
    <submittedName>
        <fullName evidence="4">Uncharacterized protein</fullName>
    </submittedName>
</protein>
<dbReference type="Gene3D" id="3.80.10.10">
    <property type="entry name" value="Ribonuclease Inhibitor"/>
    <property type="match status" value="1"/>
</dbReference>
<keyword evidence="2" id="KW-0433">Leucine-rich repeat</keyword>
<evidence type="ECO:0000313" key="5">
    <source>
        <dbReference type="Proteomes" id="UP000008141"/>
    </source>
</evidence>
<dbReference type="GeneID" id="17350239"/>
<evidence type="ECO:0000256" key="3">
    <source>
        <dbReference type="ARBA" id="ARBA00022737"/>
    </source>
</evidence>
<dbReference type="SUPFAM" id="SSF52047">
    <property type="entry name" value="RNI-like"/>
    <property type="match status" value="1"/>
</dbReference>
<dbReference type="RefSeq" id="XP_005842898.1">
    <property type="nucleotide sequence ID" value="XM_005842836.1"/>
</dbReference>
<keyword evidence="3" id="KW-0677">Repeat</keyword>
<dbReference type="InterPro" id="IPR050216">
    <property type="entry name" value="LRR_domain-containing"/>
</dbReference>
<dbReference type="AlphaFoldDB" id="E1ZTP6"/>